<protein>
    <submittedName>
        <fullName evidence="1">Uncharacterized protein</fullName>
    </submittedName>
</protein>
<evidence type="ECO:0000313" key="1">
    <source>
        <dbReference type="EMBL" id="GAN08287.1"/>
    </source>
</evidence>
<dbReference type="Proteomes" id="UP000053815">
    <property type="component" value="Unassembled WGS sequence"/>
</dbReference>
<organism evidence="1">
    <name type="scientific">Mucor ambiguus</name>
    <dbReference type="NCBI Taxonomy" id="91626"/>
    <lineage>
        <taxon>Eukaryota</taxon>
        <taxon>Fungi</taxon>
        <taxon>Fungi incertae sedis</taxon>
        <taxon>Mucoromycota</taxon>
        <taxon>Mucoromycotina</taxon>
        <taxon>Mucoromycetes</taxon>
        <taxon>Mucorales</taxon>
        <taxon>Mucorineae</taxon>
        <taxon>Mucoraceae</taxon>
        <taxon>Mucor</taxon>
    </lineage>
</organism>
<dbReference type="EMBL" id="DF836486">
    <property type="protein sequence ID" value="GAN08287.1"/>
    <property type="molecule type" value="Genomic_DNA"/>
</dbReference>
<evidence type="ECO:0000313" key="2">
    <source>
        <dbReference type="Proteomes" id="UP000053815"/>
    </source>
</evidence>
<accession>A0A0C9MXK9</accession>
<gene>
    <name evidence="1" type="ORF">MAM1_0197d07796</name>
</gene>
<dbReference type="AlphaFoldDB" id="A0A0C9MXK9"/>
<sequence length="825" mass="95539">MFSGFLWDINPRHHGRLAADALDSRLMYNQENTDDVRFGKLAILHFLQYPHKTQYTFVPDFLQCLYKHTKLRVIQSLRVHQDENTSYHTQLVFIVPVQYERDKRFIEDVVRSLLIKASWVSDTDPRSKLLIFGQLEATLYTQVYYQADYEGEPLNLTREKKYLTGIAQRSLDSRSQLLAPSFLATSDKIEIAAYITGKALELPSYILSRIFPNSPDKISSMWGKSPILYFAHESQQEWFLKSVLSNSAKCVDTEPLKYGTTWEALNDEEKSNLASINCNDIVQFLPEIDLASLLDLVKSFCNHHEFRIGNADEVIVLAKDDIKTFGRSSATLLDILFGYLQNNLQNAIYSIYRGTKVPYLRNPLNYAACQSGVMSYLTTMIDLANIHKEPIILASETESSRLEPAVLNAKILEHEILGKMRGYSFYVEAKITVNQQIKIYLHQVIETQNGKEKSTLPISSTTMEVDDINEKICDALWNKSLEHSPVKCTSLSSTYDHYQKFKSSLLVLLGDIFNSKLSAKEDLYGLQEIHIGNAECSCHIRVSHETILEVGIKSYLNDLAASIIACVRSRMTRYRCKVQLVIITGSLLCAWTKLNNALYRDFIWKQLEEELCLSLYQHQMRVQLVMSRNNVNSFSDKERIALELYRRVLSPKRRILVDIVQNGMLARLYEDKSSYHELVPSVEIDGVRHWRFALNPDEEIASNRMEVSRKFHVILSKDAEGGFIPDDPDRDMFYFSRTRFYVCYAQKRHLPQDCFKHLKDEAIIMESSIMHVYQNEDFKRMVARTSFPLIFTMDRNSLNYDKWNFEEVTVIFSERLTLRKNLVIK</sequence>
<keyword evidence="2" id="KW-1185">Reference proteome</keyword>
<name>A0A0C9MXK9_9FUNG</name>
<proteinExistence type="predicted"/>
<reference evidence="1" key="1">
    <citation type="submission" date="2014-09" db="EMBL/GenBank/DDBJ databases">
        <title>Draft genome sequence of an oleaginous Mucoromycotina fungus Mucor ambiguus NBRC6742.</title>
        <authorList>
            <person name="Takeda I."/>
            <person name="Yamane N."/>
            <person name="Morita T."/>
            <person name="Tamano K."/>
            <person name="Machida M."/>
            <person name="Baker S."/>
            <person name="Koike H."/>
        </authorList>
    </citation>
    <scope>NUCLEOTIDE SEQUENCE</scope>
    <source>
        <strain evidence="1">NBRC 6742</strain>
    </source>
</reference>